<organism evidence="2 3">
    <name type="scientific">Plasmodium vivax</name>
    <name type="common">malaria parasite P. vivax</name>
    <dbReference type="NCBI Taxonomy" id="5855"/>
    <lineage>
        <taxon>Eukaryota</taxon>
        <taxon>Sar</taxon>
        <taxon>Alveolata</taxon>
        <taxon>Apicomplexa</taxon>
        <taxon>Aconoidasida</taxon>
        <taxon>Haemosporida</taxon>
        <taxon>Plasmodiidae</taxon>
        <taxon>Plasmodium</taxon>
        <taxon>Plasmodium (Plasmodium)</taxon>
    </lineage>
</organism>
<feature type="region of interest" description="Disordered" evidence="1">
    <location>
        <begin position="355"/>
        <end position="380"/>
    </location>
</feature>
<dbReference type="Proteomes" id="UP000196402">
    <property type="component" value="Chromosome 3"/>
</dbReference>
<protein>
    <submittedName>
        <fullName evidence="2">Uncharacterized protein</fullName>
    </submittedName>
</protein>
<sequence length="837" mass="93148">MHLFFAAGHAASHAAPPGASLERVQDDPVTLSVCLDDAQTHSGDVFRASFELVGPEKYAGNVRLDYIVVYLYGLCVLNQELLTACTSGPLAQKQEHLNLPFYGASQKEEQKFLLFYTNPIVLCTDLNFSSPRERTHYQLSCILPPFLPPSYNGRALKFKYCMYVQAVKRLYRNRTQFVTQLYERHLPLQLLCCRCVCPPVLDLALLPIKPSSGADPPECLCHDFRVEVREGEKKHQGEAAQGGTSHWGASHGGILHMVPSNSPHFPPHLYKRGGKTPLDALLCLYLTSSLRKEDSSLFLLNHVLPNYSYFHHMHLFMYVAHHWGYYTGELSLSGDAHRIGSLDAFFSLLRSTGGTPTDGTSKGRGVLTEGETNPMENLPPQKDDEVHHSYLSNYPHFSFNQMTYIPIRWFNNLVVCHPSDLPSEATDEEDLASLHMGETNSQSSSELEEATHIGGQSRPNRATSFDETTHQGETANATLPPHRQGLLLDRAYTAVDTIIKCMHEGDMFKQINLRKVKPQRMSPHLGSNPSDRVTLPHEEDNPDGEEPSKEASQKIFRINSGGKNICVITLMDGMNNQVTATFPCDGIINVRLFFGDATICTVHVDVRLKRVERVKINPSLLTMQRSKLQDENEFLEGGNTSVDSEGTSHHCISSCKMISERNVSTLHCSVKNVSFVLGEEVVPAFANDTLRVGYLLDFDFFCRRGEAKGGEGGEANDADQTNEAGNANHASEKKESTNQANAAEVRGGTHPGSLSINESLDDDLYSLTFRIPIHITGRAHDVCPHDACPHDASSSANPPWHAKANTNESRITSQLLLQNSHKFVYADRRHFLRTLKM</sequence>
<dbReference type="AlphaFoldDB" id="A0A1G4GS44"/>
<evidence type="ECO:0000313" key="2">
    <source>
        <dbReference type="EMBL" id="SCO65403.1"/>
    </source>
</evidence>
<feature type="region of interest" description="Disordered" evidence="1">
    <location>
        <begin position="517"/>
        <end position="552"/>
    </location>
</feature>
<feature type="compositionally biased region" description="Polar residues" evidence="1">
    <location>
        <begin position="457"/>
        <end position="477"/>
    </location>
</feature>
<gene>
    <name evidence="2" type="ORF">PVT01_030021800</name>
</gene>
<evidence type="ECO:0000313" key="3">
    <source>
        <dbReference type="Proteomes" id="UP000196402"/>
    </source>
</evidence>
<dbReference type="VEuPathDB" id="PlasmoDB:PVX_096275"/>
<dbReference type="VEuPathDB" id="PlasmoDB:PVP01_0316900"/>
<feature type="region of interest" description="Disordered" evidence="1">
    <location>
        <begin position="709"/>
        <end position="754"/>
    </location>
</feature>
<evidence type="ECO:0000256" key="1">
    <source>
        <dbReference type="SAM" id="MobiDB-lite"/>
    </source>
</evidence>
<dbReference type="EMBL" id="LT615241">
    <property type="protein sequence ID" value="SCO65403.1"/>
    <property type="molecule type" value="Genomic_DNA"/>
</dbReference>
<dbReference type="VEuPathDB" id="PlasmoDB:PVW1_030024100"/>
<dbReference type="PANTHER" id="PTHR12507">
    <property type="entry name" value="REDUCED GROWTH PHENOTYPE 1 RGP1, YEAST -RELATED"/>
    <property type="match status" value="1"/>
</dbReference>
<name>A0A1G4GS44_PLAVI</name>
<dbReference type="InterPro" id="IPR014848">
    <property type="entry name" value="Rgp1"/>
</dbReference>
<reference evidence="2 3" key="1">
    <citation type="submission" date="2016-07" db="EMBL/GenBank/DDBJ databases">
        <authorList>
            <consortium name="Pathogen Informatics"/>
        </authorList>
    </citation>
    <scope>NUCLEOTIDE SEQUENCE [LARGE SCALE GENOMIC DNA]</scope>
</reference>
<proteinExistence type="predicted"/>
<feature type="region of interest" description="Disordered" evidence="1">
    <location>
        <begin position="437"/>
        <end position="482"/>
    </location>
</feature>
<dbReference type="VEuPathDB" id="PlasmoDB:PVPAM_030021500"/>
<accession>A0A1G4GS44</accession>
<dbReference type="eggNOG" id="ENOG502T0F7">
    <property type="taxonomic scope" value="Eukaryota"/>
</dbReference>
<feature type="compositionally biased region" description="Polar residues" evidence="1">
    <location>
        <begin position="718"/>
        <end position="729"/>
    </location>
</feature>